<name>A0A250X1E3_9CHLO</name>
<feature type="compositionally biased region" description="Low complexity" evidence="1">
    <location>
        <begin position="946"/>
        <end position="959"/>
    </location>
</feature>
<sequence>MAGLSRNISADQLRNLAALAICFQVYLFLFSTVSAIAPGLQKWCGLTGAWGGHIYTQACQTSSSCATTDQWWSASQPTYEICNIPGPSITYPYGTSYYQTCGGSNYIASRPLQDASGNEWGTYYIFRDYTGYLWVTISLSGSISQQPFLEIGTFQSPPIGIALSILPTFDNSGVQNWPVAYYNIFPIGQFGRFACSSFPINISQVCNPYTSVFRPALSPLLIGTSTCQCANGYSQCPPYDLSNATQFFISLKVVVNMYNSITYNSCGQPSSNLTLNDPGYVISWSNPMNCSNIPPAPPAPSPPPSPSPPTAPPSPPLKPPQPPQPPLPPSPSPPGNPPGQGIYSKVSVTSSYRTFNMSKDCNTMIQLLQPYYSNLVTFYTTRCSISGTLAGVPGGGQLVTSTVSIFVIFYSISADMRTFFESLAVNSFWSQAFIVMETGCGPYGSYSDTIYSPVYDACSYVGQTSICSFYISGFNCSPPPSPPLPPPPPPPISSPPLPPPPSPPAPPPPPPMSCPLIVFLSSPGLSFSASACNTLASAIQVYMASYLSMTVPWQCYTASGSQITVVGYASSPLAASQFFPQFETPSSVTLTLLSVLPGTAGCGTTYTAISQCGVPGFAWNSTNWPPFACPSPPPAPPAPPVSPPAPSPPPPSPPSPPSPPPSPQPPPPVTVTINWPDTYGMLPQSSDCSQYASAWSGFVKLINEPLLVPLQCGIVQPLTIKLYLQFSNPTDASYFVTSSNSNIQFLLLTSHIPCGSTVMTTFTPLIGPLLSITQSCSASVPRLCCSGLSAPSSQLPQAVMPSPPPPPSPPLPPPPVNVAIRWLTNQTGGRAPQQSDCATYVTAWTGYASLINKQLLEPIACVVVMPLTVKLSLQFGNISDSDTFISSSNTNMQFLVVSSQIPCGSTIITAFSPLLGALSITQSCSTSVPGLCCSSLALPSPPANVSLTSPPGPGSLSPGKSPPPTLSPPPPPQSTSPHKSKPPPLHLKRLSPKKKKTPLPAPTTTSSYSQQLSITTPATATLQAVQSVACPTLLSGAVTFGASIGLTDPRDFTMSSCIITGSAPVLTYSVTLTFGTKGASEAFQTQATSLSSFPSLVYDIYPSCNSRLALTPGAGATIPLNPIYPQALTDSTLGYCS</sequence>
<dbReference type="PRINTS" id="PR01217">
    <property type="entry name" value="PRICHEXTENSN"/>
</dbReference>
<dbReference type="STRING" id="1157962.A0A250X1E3"/>
<dbReference type="GO" id="GO:0030041">
    <property type="term" value="P:actin filament polymerization"/>
    <property type="evidence" value="ECO:0007669"/>
    <property type="project" value="TreeGrafter"/>
</dbReference>
<comment type="caution">
    <text evidence="2">The sequence shown here is derived from an EMBL/GenBank/DDBJ whole genome shotgun (WGS) entry which is preliminary data.</text>
</comment>
<dbReference type="GO" id="GO:0005884">
    <property type="term" value="C:actin filament"/>
    <property type="evidence" value="ECO:0007669"/>
    <property type="project" value="TreeGrafter"/>
</dbReference>
<feature type="compositionally biased region" description="Pro residues" evidence="1">
    <location>
        <begin position="801"/>
        <end position="814"/>
    </location>
</feature>
<feature type="compositionally biased region" description="Pro residues" evidence="1">
    <location>
        <begin position="960"/>
        <end position="974"/>
    </location>
</feature>
<feature type="compositionally biased region" description="Basic residues" evidence="1">
    <location>
        <begin position="978"/>
        <end position="997"/>
    </location>
</feature>
<feature type="compositionally biased region" description="Pro residues" evidence="1">
    <location>
        <begin position="294"/>
        <end position="337"/>
    </location>
</feature>
<organism evidence="2 3">
    <name type="scientific">Chlamydomonas eustigma</name>
    <dbReference type="NCBI Taxonomy" id="1157962"/>
    <lineage>
        <taxon>Eukaryota</taxon>
        <taxon>Viridiplantae</taxon>
        <taxon>Chlorophyta</taxon>
        <taxon>core chlorophytes</taxon>
        <taxon>Chlorophyceae</taxon>
        <taxon>CS clade</taxon>
        <taxon>Chlamydomonadales</taxon>
        <taxon>Chlamydomonadaceae</taxon>
        <taxon>Chlamydomonas</taxon>
    </lineage>
</organism>
<feature type="region of interest" description="Disordered" evidence="1">
    <location>
        <begin position="293"/>
        <end position="343"/>
    </location>
</feature>
<evidence type="ECO:0008006" key="4">
    <source>
        <dbReference type="Google" id="ProtNLM"/>
    </source>
</evidence>
<feature type="region of interest" description="Disordered" evidence="1">
    <location>
        <begin position="632"/>
        <end position="670"/>
    </location>
</feature>
<dbReference type="InterPro" id="IPR051412">
    <property type="entry name" value="Formin_Homology_Diaphanous_sf"/>
</dbReference>
<dbReference type="OrthoDB" id="533097at2759"/>
<dbReference type="AlphaFoldDB" id="A0A250X1E3"/>
<reference evidence="2 3" key="1">
    <citation type="submission" date="2017-08" db="EMBL/GenBank/DDBJ databases">
        <title>Acidophilic green algal genome provides insights into adaptation to an acidic environment.</title>
        <authorList>
            <person name="Hirooka S."/>
            <person name="Hirose Y."/>
            <person name="Kanesaki Y."/>
            <person name="Higuchi S."/>
            <person name="Fujiwara T."/>
            <person name="Onuma R."/>
            <person name="Era A."/>
            <person name="Ohbayashi R."/>
            <person name="Uzuka A."/>
            <person name="Nozaki H."/>
            <person name="Yoshikawa H."/>
            <person name="Miyagishima S.Y."/>
        </authorList>
    </citation>
    <scope>NUCLEOTIDE SEQUENCE [LARGE SCALE GENOMIC DNA]</scope>
    <source>
        <strain evidence="2 3">NIES-2499</strain>
    </source>
</reference>
<dbReference type="PANTHER" id="PTHR45691">
    <property type="entry name" value="PROTEIN DIAPHANOUS"/>
    <property type="match status" value="1"/>
</dbReference>
<dbReference type="EMBL" id="BEGY01000020">
    <property type="protein sequence ID" value="GAX76888.1"/>
    <property type="molecule type" value="Genomic_DNA"/>
</dbReference>
<feature type="region of interest" description="Disordered" evidence="1">
    <location>
        <begin position="944"/>
        <end position="1011"/>
    </location>
</feature>
<evidence type="ECO:0000313" key="2">
    <source>
        <dbReference type="EMBL" id="GAX76888.1"/>
    </source>
</evidence>
<feature type="region of interest" description="Disordered" evidence="1">
    <location>
        <begin position="795"/>
        <end position="814"/>
    </location>
</feature>
<feature type="compositionally biased region" description="Pro residues" evidence="1">
    <location>
        <begin position="632"/>
        <end position="669"/>
    </location>
</feature>
<keyword evidence="3" id="KW-1185">Reference proteome</keyword>
<evidence type="ECO:0000256" key="1">
    <source>
        <dbReference type="SAM" id="MobiDB-lite"/>
    </source>
</evidence>
<proteinExistence type="predicted"/>
<accession>A0A250X1E3</accession>
<feature type="region of interest" description="Disordered" evidence="1">
    <location>
        <begin position="482"/>
        <end position="506"/>
    </location>
</feature>
<protein>
    <recommendedName>
        <fullName evidence="4">Pherophorin domain-containing protein</fullName>
    </recommendedName>
</protein>
<evidence type="ECO:0000313" key="3">
    <source>
        <dbReference type="Proteomes" id="UP000232323"/>
    </source>
</evidence>
<gene>
    <name evidence="2" type="ORF">CEUSTIGMA_g4334.t1</name>
</gene>
<dbReference type="Proteomes" id="UP000232323">
    <property type="component" value="Unassembled WGS sequence"/>
</dbReference>
<dbReference type="PANTHER" id="PTHR45691:SF6">
    <property type="entry name" value="PROTEIN DIAPHANOUS"/>
    <property type="match status" value="1"/>
</dbReference>